<name>A0AC60PRF3_IXOPE</name>
<reference evidence="1 2" key="1">
    <citation type="journal article" date="2020" name="Cell">
        <title>Large-Scale Comparative Analyses of Tick Genomes Elucidate Their Genetic Diversity and Vector Capacities.</title>
        <authorList>
            <consortium name="Tick Genome and Microbiome Consortium (TIGMIC)"/>
            <person name="Jia N."/>
            <person name="Wang J."/>
            <person name="Shi W."/>
            <person name="Du L."/>
            <person name="Sun Y."/>
            <person name="Zhan W."/>
            <person name="Jiang J.F."/>
            <person name="Wang Q."/>
            <person name="Zhang B."/>
            <person name="Ji P."/>
            <person name="Bell-Sakyi L."/>
            <person name="Cui X.M."/>
            <person name="Yuan T.T."/>
            <person name="Jiang B.G."/>
            <person name="Yang W.F."/>
            <person name="Lam T.T."/>
            <person name="Chang Q.C."/>
            <person name="Ding S.J."/>
            <person name="Wang X.J."/>
            <person name="Zhu J.G."/>
            <person name="Ruan X.D."/>
            <person name="Zhao L."/>
            <person name="Wei J.T."/>
            <person name="Ye R.Z."/>
            <person name="Que T.C."/>
            <person name="Du C.H."/>
            <person name="Zhou Y.H."/>
            <person name="Cheng J.X."/>
            <person name="Dai P.F."/>
            <person name="Guo W.B."/>
            <person name="Han X.H."/>
            <person name="Huang E.J."/>
            <person name="Li L.F."/>
            <person name="Wei W."/>
            <person name="Gao Y.C."/>
            <person name="Liu J.Z."/>
            <person name="Shao H.Z."/>
            <person name="Wang X."/>
            <person name="Wang C.C."/>
            <person name="Yang T.C."/>
            <person name="Huo Q.B."/>
            <person name="Li W."/>
            <person name="Chen H.Y."/>
            <person name="Chen S.E."/>
            <person name="Zhou L.G."/>
            <person name="Ni X.B."/>
            <person name="Tian J.H."/>
            <person name="Sheng Y."/>
            <person name="Liu T."/>
            <person name="Pan Y.S."/>
            <person name="Xia L.Y."/>
            <person name="Li J."/>
            <person name="Zhao F."/>
            <person name="Cao W.C."/>
        </authorList>
    </citation>
    <scope>NUCLEOTIDE SEQUENCE [LARGE SCALE GENOMIC DNA]</scope>
    <source>
        <strain evidence="1">Iper-2018</strain>
    </source>
</reference>
<keyword evidence="2" id="KW-1185">Reference proteome</keyword>
<protein>
    <submittedName>
        <fullName evidence="1">Uncharacterized protein</fullName>
    </submittedName>
</protein>
<gene>
    <name evidence="1" type="ORF">HPB47_001097</name>
</gene>
<dbReference type="EMBL" id="JABSTQ010010144">
    <property type="protein sequence ID" value="KAG0423112.1"/>
    <property type="molecule type" value="Genomic_DNA"/>
</dbReference>
<proteinExistence type="predicted"/>
<evidence type="ECO:0000313" key="2">
    <source>
        <dbReference type="Proteomes" id="UP000805193"/>
    </source>
</evidence>
<comment type="caution">
    <text evidence="1">The sequence shown here is derived from an EMBL/GenBank/DDBJ whole genome shotgun (WGS) entry which is preliminary data.</text>
</comment>
<sequence>MQTRRKSPEIPRQRPLVQSIGSRLHRIIKVQRTLATTAPDVSNLKRDSPEIPRQRPLVQSIGSRLHRIIKVQRTLATTAPDVSNLKRD</sequence>
<accession>A0AC60PRF3</accession>
<evidence type="ECO:0000313" key="1">
    <source>
        <dbReference type="EMBL" id="KAG0423112.1"/>
    </source>
</evidence>
<feature type="non-terminal residue" evidence="1">
    <location>
        <position position="88"/>
    </location>
</feature>
<organism evidence="1 2">
    <name type="scientific">Ixodes persulcatus</name>
    <name type="common">Taiga tick</name>
    <dbReference type="NCBI Taxonomy" id="34615"/>
    <lineage>
        <taxon>Eukaryota</taxon>
        <taxon>Metazoa</taxon>
        <taxon>Ecdysozoa</taxon>
        <taxon>Arthropoda</taxon>
        <taxon>Chelicerata</taxon>
        <taxon>Arachnida</taxon>
        <taxon>Acari</taxon>
        <taxon>Parasitiformes</taxon>
        <taxon>Ixodida</taxon>
        <taxon>Ixodoidea</taxon>
        <taxon>Ixodidae</taxon>
        <taxon>Ixodinae</taxon>
        <taxon>Ixodes</taxon>
    </lineage>
</organism>
<dbReference type="Proteomes" id="UP000805193">
    <property type="component" value="Unassembled WGS sequence"/>
</dbReference>